<feature type="domain" description="Mop" evidence="4">
    <location>
        <begin position="186"/>
        <end position="252"/>
    </location>
</feature>
<accession>E1YFG6</accession>
<evidence type="ECO:0000313" key="5">
    <source>
        <dbReference type="EMBL" id="CBX29310.1"/>
    </source>
</evidence>
<dbReference type="NCBIfam" id="TIGR00638">
    <property type="entry name" value="Mop"/>
    <property type="match status" value="1"/>
</dbReference>
<dbReference type="InterPro" id="IPR011010">
    <property type="entry name" value="DNA_brk_join_enz"/>
</dbReference>
<dbReference type="InterPro" id="IPR013762">
    <property type="entry name" value="Integrase-like_cat_sf"/>
</dbReference>
<dbReference type="Gene3D" id="2.40.50.100">
    <property type="match status" value="2"/>
</dbReference>
<dbReference type="PROSITE" id="PS51866">
    <property type="entry name" value="MOP"/>
    <property type="match status" value="2"/>
</dbReference>
<reference evidence="5" key="1">
    <citation type="journal article" date="2011" name="Environ. Microbiol.">
        <title>Genomic insights into the metabolic potential of the polycyclic aromatic hydrocarbon degrading sulfate-reducing Deltaproteobacterium N47.</title>
        <authorList>
            <person name="Bergmann F."/>
            <person name="Selesi D."/>
            <person name="Weinmaier T."/>
            <person name="Tischler P."/>
            <person name="Rattei T."/>
            <person name="Meckenstock R.U."/>
        </authorList>
    </citation>
    <scope>NUCLEOTIDE SEQUENCE</scope>
</reference>
<dbReference type="SUPFAM" id="SSF50331">
    <property type="entry name" value="MOP-like"/>
    <property type="match status" value="2"/>
</dbReference>
<evidence type="ECO:0000256" key="1">
    <source>
        <dbReference type="ARBA" id="ARBA00022505"/>
    </source>
</evidence>
<evidence type="ECO:0000259" key="4">
    <source>
        <dbReference type="PROSITE" id="PS51866"/>
    </source>
</evidence>
<protein>
    <recommendedName>
        <fullName evidence="4">Mop domain-containing protein</fullName>
    </recommendedName>
</protein>
<dbReference type="SUPFAM" id="SSF56349">
    <property type="entry name" value="DNA breaking-rejoining enzymes"/>
    <property type="match status" value="1"/>
</dbReference>
<dbReference type="GO" id="GO:0015689">
    <property type="term" value="P:molybdate ion transport"/>
    <property type="evidence" value="ECO:0007669"/>
    <property type="project" value="InterPro"/>
</dbReference>
<dbReference type="GO" id="GO:0006310">
    <property type="term" value="P:DNA recombination"/>
    <property type="evidence" value="ECO:0007669"/>
    <property type="project" value="UniProtKB-KW"/>
</dbReference>
<dbReference type="GO" id="GO:0003677">
    <property type="term" value="F:DNA binding"/>
    <property type="evidence" value="ECO:0007669"/>
    <property type="project" value="InterPro"/>
</dbReference>
<dbReference type="GO" id="GO:0015074">
    <property type="term" value="P:DNA integration"/>
    <property type="evidence" value="ECO:0007669"/>
    <property type="project" value="InterPro"/>
</dbReference>
<evidence type="ECO:0000256" key="3">
    <source>
        <dbReference type="PROSITE-ProRule" id="PRU01213"/>
    </source>
</evidence>
<dbReference type="Gene3D" id="1.10.443.10">
    <property type="entry name" value="Intergrase catalytic core"/>
    <property type="match status" value="1"/>
</dbReference>
<feature type="domain" description="Mop" evidence="4">
    <location>
        <begin position="114"/>
        <end position="180"/>
    </location>
</feature>
<dbReference type="InterPro" id="IPR008995">
    <property type="entry name" value="Mo/tungstate-bd_C_term_dom"/>
</dbReference>
<keyword evidence="1 3" id="KW-0500">Molybdenum</keyword>
<sequence>MQISEKLSSEIQEALTDGVFRQSLDNSFDVDPGHVRRKFYERAVACGFPKELGAPDAIRKSRAVELMQSNMPLSVVQKVLGHLSPKLTASYTSFSDKDTQQITKFFLEKEAGRKTSARNIFFGKICSIQKGDIQSKIELITIGDNLISTVITNDSLARLGLKTGTMIKAEVKAPWVILQKKDEEPECSAENIFHGTVSRITEGKVTTEYVVRVSDEIELCSIVTSQSNRQLDLKENDTVWAIFNSFSVVLHTD</sequence>
<dbReference type="AlphaFoldDB" id="E1YFG6"/>
<evidence type="ECO:0000256" key="2">
    <source>
        <dbReference type="ARBA" id="ARBA00023172"/>
    </source>
</evidence>
<gene>
    <name evidence="5" type="ORF">N47_J02910</name>
</gene>
<dbReference type="EMBL" id="FR695872">
    <property type="protein sequence ID" value="CBX29310.1"/>
    <property type="molecule type" value="Genomic_DNA"/>
</dbReference>
<dbReference type="InterPro" id="IPR004606">
    <property type="entry name" value="Mop_domain"/>
</dbReference>
<organism evidence="5">
    <name type="scientific">uncultured Desulfobacterium sp</name>
    <dbReference type="NCBI Taxonomy" id="201089"/>
    <lineage>
        <taxon>Bacteria</taxon>
        <taxon>Pseudomonadati</taxon>
        <taxon>Thermodesulfobacteriota</taxon>
        <taxon>Desulfobacteria</taxon>
        <taxon>Desulfobacterales</taxon>
        <taxon>Desulfobacteriaceae</taxon>
        <taxon>Desulfobacterium</taxon>
        <taxon>environmental samples</taxon>
    </lineage>
</organism>
<dbReference type="Pfam" id="PF03459">
    <property type="entry name" value="TOBE"/>
    <property type="match status" value="2"/>
</dbReference>
<name>E1YFG6_9BACT</name>
<dbReference type="InterPro" id="IPR005116">
    <property type="entry name" value="Transp-assoc_OB_typ1"/>
</dbReference>
<keyword evidence="2" id="KW-0233">DNA recombination</keyword>
<proteinExistence type="predicted"/>